<evidence type="ECO:0000256" key="6">
    <source>
        <dbReference type="ARBA" id="ARBA00022989"/>
    </source>
</evidence>
<protein>
    <submittedName>
        <fullName evidence="9">Magnesium transporter</fullName>
    </submittedName>
</protein>
<dbReference type="OrthoDB" id="9803416at2"/>
<keyword evidence="6 8" id="KW-1133">Transmembrane helix</keyword>
<evidence type="ECO:0000313" key="10">
    <source>
        <dbReference type="Proteomes" id="UP000192674"/>
    </source>
</evidence>
<evidence type="ECO:0000256" key="5">
    <source>
        <dbReference type="ARBA" id="ARBA00022692"/>
    </source>
</evidence>
<keyword evidence="10" id="KW-1185">Reference proteome</keyword>
<keyword evidence="4" id="KW-1003">Cell membrane</keyword>
<dbReference type="InterPro" id="IPR002523">
    <property type="entry name" value="MgTranspt_CorA/ZnTranspt_ZntB"/>
</dbReference>
<dbReference type="AlphaFoldDB" id="A0A1W2FI23"/>
<name>A0A1W2FI23_KIBAR</name>
<dbReference type="CDD" id="cd12822">
    <property type="entry name" value="TmCorA-like"/>
    <property type="match status" value="1"/>
</dbReference>
<dbReference type="GO" id="GO:0005886">
    <property type="term" value="C:plasma membrane"/>
    <property type="evidence" value="ECO:0007669"/>
    <property type="project" value="UniProtKB-SubCell"/>
</dbReference>
<comment type="similarity">
    <text evidence="2">Belongs to the CorA metal ion transporter (MIT) (TC 1.A.35) family.</text>
</comment>
<dbReference type="RefSeq" id="WP_084430911.1">
    <property type="nucleotide sequence ID" value="NZ_FWXV01000007.1"/>
</dbReference>
<evidence type="ECO:0000256" key="4">
    <source>
        <dbReference type="ARBA" id="ARBA00022475"/>
    </source>
</evidence>
<proteinExistence type="inferred from homology"/>
<reference evidence="9 10" key="1">
    <citation type="submission" date="2017-04" db="EMBL/GenBank/DDBJ databases">
        <authorList>
            <person name="Afonso C.L."/>
            <person name="Miller P.J."/>
            <person name="Scott M.A."/>
            <person name="Spackman E."/>
            <person name="Goraichik I."/>
            <person name="Dimitrov K.M."/>
            <person name="Suarez D.L."/>
            <person name="Swayne D.E."/>
        </authorList>
    </citation>
    <scope>NUCLEOTIDE SEQUENCE [LARGE SCALE GENOMIC DNA]</scope>
    <source>
        <strain evidence="9 10">DSM 43828</strain>
    </source>
</reference>
<evidence type="ECO:0000256" key="7">
    <source>
        <dbReference type="ARBA" id="ARBA00023136"/>
    </source>
</evidence>
<dbReference type="GO" id="GO:0000287">
    <property type="term" value="F:magnesium ion binding"/>
    <property type="evidence" value="ECO:0007669"/>
    <property type="project" value="TreeGrafter"/>
</dbReference>
<dbReference type="Proteomes" id="UP000192674">
    <property type="component" value="Unassembled WGS sequence"/>
</dbReference>
<evidence type="ECO:0000256" key="1">
    <source>
        <dbReference type="ARBA" id="ARBA00004651"/>
    </source>
</evidence>
<dbReference type="EMBL" id="FWXV01000007">
    <property type="protein sequence ID" value="SMD21685.1"/>
    <property type="molecule type" value="Genomic_DNA"/>
</dbReference>
<evidence type="ECO:0000256" key="2">
    <source>
        <dbReference type="ARBA" id="ARBA00009765"/>
    </source>
</evidence>
<feature type="transmembrane region" description="Helical" evidence="8">
    <location>
        <begin position="294"/>
        <end position="314"/>
    </location>
</feature>
<dbReference type="GO" id="GO:0050897">
    <property type="term" value="F:cobalt ion binding"/>
    <property type="evidence" value="ECO:0007669"/>
    <property type="project" value="TreeGrafter"/>
</dbReference>
<evidence type="ECO:0000256" key="8">
    <source>
        <dbReference type="SAM" id="Phobius"/>
    </source>
</evidence>
<dbReference type="Gene3D" id="1.20.58.340">
    <property type="entry name" value="Magnesium transport protein CorA, transmembrane region"/>
    <property type="match status" value="2"/>
</dbReference>
<dbReference type="InterPro" id="IPR045861">
    <property type="entry name" value="CorA_cytoplasmic_dom"/>
</dbReference>
<dbReference type="SUPFAM" id="SSF143865">
    <property type="entry name" value="CorA soluble domain-like"/>
    <property type="match status" value="1"/>
</dbReference>
<organism evidence="9 10">
    <name type="scientific">Kibdelosporangium aridum</name>
    <dbReference type="NCBI Taxonomy" id="2030"/>
    <lineage>
        <taxon>Bacteria</taxon>
        <taxon>Bacillati</taxon>
        <taxon>Actinomycetota</taxon>
        <taxon>Actinomycetes</taxon>
        <taxon>Pseudonocardiales</taxon>
        <taxon>Pseudonocardiaceae</taxon>
        <taxon>Kibdelosporangium</taxon>
    </lineage>
</organism>
<dbReference type="Pfam" id="PF01544">
    <property type="entry name" value="CorA"/>
    <property type="match status" value="1"/>
</dbReference>
<feature type="transmembrane region" description="Helical" evidence="8">
    <location>
        <begin position="264"/>
        <end position="282"/>
    </location>
</feature>
<evidence type="ECO:0000313" key="9">
    <source>
        <dbReference type="EMBL" id="SMD21685.1"/>
    </source>
</evidence>
<dbReference type="PANTHER" id="PTHR46494:SF1">
    <property type="entry name" value="CORA FAMILY METAL ION TRANSPORTER (EUROFUNG)"/>
    <property type="match status" value="1"/>
</dbReference>
<accession>A0A1W2FI23</accession>
<dbReference type="SUPFAM" id="SSF144083">
    <property type="entry name" value="Magnesium transport protein CorA, transmembrane region"/>
    <property type="match status" value="1"/>
</dbReference>
<keyword evidence="5 8" id="KW-0812">Transmembrane</keyword>
<keyword evidence="3" id="KW-0813">Transport</keyword>
<dbReference type="Gene3D" id="3.30.460.20">
    <property type="entry name" value="CorA soluble domain-like"/>
    <property type="match status" value="1"/>
</dbReference>
<dbReference type="GO" id="GO:0015087">
    <property type="term" value="F:cobalt ion transmembrane transporter activity"/>
    <property type="evidence" value="ECO:0007669"/>
    <property type="project" value="TreeGrafter"/>
</dbReference>
<dbReference type="InterPro" id="IPR045863">
    <property type="entry name" value="CorA_TM1_TM2"/>
</dbReference>
<keyword evidence="7 8" id="KW-0472">Membrane</keyword>
<evidence type="ECO:0000256" key="3">
    <source>
        <dbReference type="ARBA" id="ARBA00022448"/>
    </source>
</evidence>
<sequence length="320" mass="35905">MTRSRVYRDGRLESENFAPDQLAANLADPGTIVWVDMAAPTKEDLAELTGYLGLHELAVEDAVQMHQRPKFSHYPGHGLVIAYAVGTDDSGALHAHELAIILAKQTVVTVRKDPAFDMEKVVARWDSESTMDGVAYLVHGILDYVVDSYLDTIQVLDDMAEDLEDEVFTQPPNSLEVQRRSLALHKSLGQLRRKVTPMREVIVPLLRPENPIYNESMRPYFQDVLDHVIWASEQVEALRDLIATVRDTQLNLQGNRMNLIMKKVTSWAAIIAVPTAITGFYGQNVPVPGVDHLWGFWVSTVAIALTSIALYGTFKRKDWL</sequence>
<comment type="subcellular location">
    <subcellularLocation>
        <location evidence="1">Cell membrane</location>
        <topology evidence="1">Multi-pass membrane protein</topology>
    </subcellularLocation>
</comment>
<gene>
    <name evidence="9" type="ORF">SAMN05661093_06969</name>
</gene>
<dbReference type="GO" id="GO:0015095">
    <property type="term" value="F:magnesium ion transmembrane transporter activity"/>
    <property type="evidence" value="ECO:0007669"/>
    <property type="project" value="TreeGrafter"/>
</dbReference>
<dbReference type="PANTHER" id="PTHR46494">
    <property type="entry name" value="CORA FAMILY METAL ION TRANSPORTER (EUROFUNG)"/>
    <property type="match status" value="1"/>
</dbReference>